<reference evidence="2 3" key="1">
    <citation type="journal article" date="2019" name="Int. J. Syst. Evol. Microbiol.">
        <title>The Global Catalogue of Microorganisms (GCM) 10K type strain sequencing project: providing services to taxonomists for standard genome sequencing and annotation.</title>
        <authorList>
            <consortium name="The Broad Institute Genomics Platform"/>
            <consortium name="The Broad Institute Genome Sequencing Center for Infectious Disease"/>
            <person name="Wu L."/>
            <person name="Ma J."/>
        </authorList>
    </citation>
    <scope>NUCLEOTIDE SEQUENCE [LARGE SCALE GENOMIC DNA]</scope>
    <source>
        <strain evidence="2 3">JCM 3146</strain>
    </source>
</reference>
<dbReference type="NCBIfam" id="NF038012">
    <property type="entry name" value="DMT_1"/>
    <property type="match status" value="1"/>
</dbReference>
<gene>
    <name evidence="2" type="ORF">GCM10010151_44970</name>
</gene>
<keyword evidence="1" id="KW-1133">Transmembrane helix</keyword>
<name>A0ABN0WY90_9ACTN</name>
<proteinExistence type="predicted"/>
<sequence length="302" mass="30797">MTAAAVTVRAPAATGEHAGIVASAIAVLSALAAACCFGVAAVVQQAAASGMPETQSLRPRLLWELAHRPLWLAGIAMAAASYFIQGVALAFGSLVLVMPLASTDLLFALPLIAWRRGQRLTPAEVTGAMCTAGGVAAFLTVLPHTPGAAAPGSWGWLPLLVVIGSLVAVLVSAGLRSPGRRRAGMYAAAAGLLFALLDALTKAAADLLRHDGLAALRHWEPYALLVIGGTGLLLAQSSYQAGSLAISLPLIDTLEPIGAVLIGTAVFQERLASSWALAVQVLGALLAVTGITILDRSPLVRT</sequence>
<feature type="transmembrane region" description="Helical" evidence="1">
    <location>
        <begin position="65"/>
        <end position="84"/>
    </location>
</feature>
<dbReference type="PANTHER" id="PTHR40761">
    <property type="entry name" value="CONSERVED INTEGRAL MEMBRANE ALANINE VALINE AND LEUCINE RICH PROTEIN-RELATED"/>
    <property type="match status" value="1"/>
</dbReference>
<accession>A0ABN0WY90</accession>
<dbReference type="EMBL" id="BAAABM010000041">
    <property type="protein sequence ID" value="GAA0350251.1"/>
    <property type="molecule type" value="Genomic_DNA"/>
</dbReference>
<keyword evidence="3" id="KW-1185">Reference proteome</keyword>
<evidence type="ECO:0000313" key="2">
    <source>
        <dbReference type="EMBL" id="GAA0350251.1"/>
    </source>
</evidence>
<evidence type="ECO:0000256" key="1">
    <source>
        <dbReference type="SAM" id="Phobius"/>
    </source>
</evidence>
<comment type="caution">
    <text evidence="2">The sequence shown here is derived from an EMBL/GenBank/DDBJ whole genome shotgun (WGS) entry which is preliminary data.</text>
</comment>
<organism evidence="2 3">
    <name type="scientific">Actinoallomurus spadix</name>
    <dbReference type="NCBI Taxonomy" id="79912"/>
    <lineage>
        <taxon>Bacteria</taxon>
        <taxon>Bacillati</taxon>
        <taxon>Actinomycetota</taxon>
        <taxon>Actinomycetes</taxon>
        <taxon>Streptosporangiales</taxon>
        <taxon>Thermomonosporaceae</taxon>
        <taxon>Actinoallomurus</taxon>
    </lineage>
</organism>
<feature type="transmembrane region" description="Helical" evidence="1">
    <location>
        <begin position="273"/>
        <end position="294"/>
    </location>
</feature>
<keyword evidence="1" id="KW-0812">Transmembrane</keyword>
<feature type="transmembrane region" description="Helical" evidence="1">
    <location>
        <begin position="20"/>
        <end position="44"/>
    </location>
</feature>
<dbReference type="PANTHER" id="PTHR40761:SF1">
    <property type="entry name" value="CONSERVED INTEGRAL MEMBRANE ALANINE VALINE AND LEUCINE RICH PROTEIN-RELATED"/>
    <property type="match status" value="1"/>
</dbReference>
<protein>
    <submittedName>
        <fullName evidence="2">DMT family transporter</fullName>
    </submittedName>
</protein>
<feature type="transmembrane region" description="Helical" evidence="1">
    <location>
        <begin position="154"/>
        <end position="171"/>
    </location>
</feature>
<evidence type="ECO:0000313" key="3">
    <source>
        <dbReference type="Proteomes" id="UP001501822"/>
    </source>
</evidence>
<dbReference type="Proteomes" id="UP001501822">
    <property type="component" value="Unassembled WGS sequence"/>
</dbReference>
<feature type="transmembrane region" description="Helical" evidence="1">
    <location>
        <begin position="90"/>
        <end position="113"/>
    </location>
</feature>
<feature type="transmembrane region" description="Helical" evidence="1">
    <location>
        <begin position="125"/>
        <end position="142"/>
    </location>
</feature>
<keyword evidence="1" id="KW-0472">Membrane</keyword>